<name>A0ABQ4E1Z7_9ACTN</name>
<dbReference type="EMBL" id="BONW01000016">
    <property type="protein sequence ID" value="GIG88695.1"/>
    <property type="molecule type" value="Genomic_DNA"/>
</dbReference>
<evidence type="ECO:0000256" key="1">
    <source>
        <dbReference type="ARBA" id="ARBA00022679"/>
    </source>
</evidence>
<evidence type="ECO:0000313" key="3">
    <source>
        <dbReference type="EMBL" id="GIG88695.1"/>
    </source>
</evidence>
<dbReference type="PANTHER" id="PTHR43861">
    <property type="entry name" value="TRANS-ACONITATE 2-METHYLTRANSFERASE-RELATED"/>
    <property type="match status" value="1"/>
</dbReference>
<dbReference type="CDD" id="cd02440">
    <property type="entry name" value="AdoMet_MTases"/>
    <property type="match status" value="1"/>
</dbReference>
<dbReference type="Proteomes" id="UP000646749">
    <property type="component" value="Unassembled WGS sequence"/>
</dbReference>
<gene>
    <name evidence="3" type="ORF">Pen02_36310</name>
</gene>
<dbReference type="Pfam" id="PF13649">
    <property type="entry name" value="Methyltransf_25"/>
    <property type="match status" value="1"/>
</dbReference>
<keyword evidence="1" id="KW-0808">Transferase</keyword>
<evidence type="ECO:0000313" key="4">
    <source>
        <dbReference type="Proteomes" id="UP000646749"/>
    </source>
</evidence>
<feature type="domain" description="Methyltransferase" evidence="2">
    <location>
        <begin position="38"/>
        <end position="129"/>
    </location>
</feature>
<sequence length="198" mass="21662">MDASDWDRRYAAAELLWSATPNLFVHDELADLPPGRAIDLAAGEGRNAIWLADRGWRVTAVDFSAVAIDKGRRLAESAGVGVTWMVADLLDHAPEPGWFDLVLMAYLQLPPEQLDTVLERARRALTPGGVLLVVGHDAENLRHGVGGPQDPAVLYTPEGIVDRLPGLWVDRAERVRRQVAGTDREAIDTLVRAHRPAA</sequence>
<proteinExistence type="predicted"/>
<reference evidence="3 4" key="1">
    <citation type="submission" date="2021-01" db="EMBL/GenBank/DDBJ databases">
        <title>Whole genome shotgun sequence of Plantactinospora endophytica NBRC 110450.</title>
        <authorList>
            <person name="Komaki H."/>
            <person name="Tamura T."/>
        </authorList>
    </citation>
    <scope>NUCLEOTIDE SEQUENCE [LARGE SCALE GENOMIC DNA]</scope>
    <source>
        <strain evidence="3 4">NBRC 110450</strain>
    </source>
</reference>
<protein>
    <recommendedName>
        <fullName evidence="2">Methyltransferase domain-containing protein</fullName>
    </recommendedName>
</protein>
<dbReference type="InterPro" id="IPR029063">
    <property type="entry name" value="SAM-dependent_MTases_sf"/>
</dbReference>
<dbReference type="SUPFAM" id="SSF53335">
    <property type="entry name" value="S-adenosyl-L-methionine-dependent methyltransferases"/>
    <property type="match status" value="1"/>
</dbReference>
<comment type="caution">
    <text evidence="3">The sequence shown here is derived from an EMBL/GenBank/DDBJ whole genome shotgun (WGS) entry which is preliminary data.</text>
</comment>
<evidence type="ECO:0000259" key="2">
    <source>
        <dbReference type="Pfam" id="PF13649"/>
    </source>
</evidence>
<dbReference type="InterPro" id="IPR041698">
    <property type="entry name" value="Methyltransf_25"/>
</dbReference>
<dbReference type="Gene3D" id="3.40.50.150">
    <property type="entry name" value="Vaccinia Virus protein VP39"/>
    <property type="match status" value="1"/>
</dbReference>
<dbReference type="PANTHER" id="PTHR43861:SF3">
    <property type="entry name" value="PUTATIVE (AFU_ORTHOLOGUE AFUA_2G14390)-RELATED"/>
    <property type="match status" value="1"/>
</dbReference>
<dbReference type="RefSeq" id="WP_203867189.1">
    <property type="nucleotide sequence ID" value="NZ_BONW01000016.1"/>
</dbReference>
<keyword evidence="4" id="KW-1185">Reference proteome</keyword>
<organism evidence="3 4">
    <name type="scientific">Plantactinospora endophytica</name>
    <dbReference type="NCBI Taxonomy" id="673535"/>
    <lineage>
        <taxon>Bacteria</taxon>
        <taxon>Bacillati</taxon>
        <taxon>Actinomycetota</taxon>
        <taxon>Actinomycetes</taxon>
        <taxon>Micromonosporales</taxon>
        <taxon>Micromonosporaceae</taxon>
        <taxon>Plantactinospora</taxon>
    </lineage>
</organism>
<accession>A0ABQ4E1Z7</accession>